<dbReference type="OrthoDB" id="9797023at2"/>
<protein>
    <submittedName>
        <fullName evidence="4">DNA starvation/stationary phase protection protein</fullName>
    </submittedName>
</protein>
<gene>
    <name evidence="4" type="ORF">EPA93_47165</name>
</gene>
<feature type="domain" description="Ferritin/DPS" evidence="3">
    <location>
        <begin position="42"/>
        <end position="180"/>
    </location>
</feature>
<accession>A0A4P6K4L7</accession>
<dbReference type="InterPro" id="IPR002177">
    <property type="entry name" value="DPS_DNA-bd"/>
</dbReference>
<dbReference type="InterPro" id="IPR009078">
    <property type="entry name" value="Ferritin-like_SF"/>
</dbReference>
<dbReference type="EMBL" id="CP035758">
    <property type="protein sequence ID" value="QBD83144.1"/>
    <property type="molecule type" value="Genomic_DNA"/>
</dbReference>
<dbReference type="PRINTS" id="PR01346">
    <property type="entry name" value="HELNAPAPROT"/>
</dbReference>
<dbReference type="PANTHER" id="PTHR42932:SF3">
    <property type="entry name" value="DNA PROTECTION DURING STARVATION PROTEIN"/>
    <property type="match status" value="1"/>
</dbReference>
<keyword evidence="5" id="KW-1185">Reference proteome</keyword>
<evidence type="ECO:0000256" key="1">
    <source>
        <dbReference type="ARBA" id="ARBA00009497"/>
    </source>
</evidence>
<dbReference type="InterPro" id="IPR012347">
    <property type="entry name" value="Ferritin-like"/>
</dbReference>
<dbReference type="AlphaFoldDB" id="A0A4P6K4L7"/>
<dbReference type="Pfam" id="PF00210">
    <property type="entry name" value="Ferritin"/>
    <property type="match status" value="1"/>
</dbReference>
<evidence type="ECO:0000313" key="5">
    <source>
        <dbReference type="Proteomes" id="UP000290365"/>
    </source>
</evidence>
<name>A0A4P6K4L7_KTERU</name>
<reference evidence="4 5" key="1">
    <citation type="submission" date="2019-01" db="EMBL/GenBank/DDBJ databases">
        <title>Ktedonosporobacter rubrisoli SCAWS-G2.</title>
        <authorList>
            <person name="Huang Y."/>
            <person name="Yan B."/>
        </authorList>
    </citation>
    <scope>NUCLEOTIDE SEQUENCE [LARGE SCALE GENOMIC DNA]</scope>
    <source>
        <strain evidence="4 5">SCAWS-G2</strain>
    </source>
</reference>
<dbReference type="PIRSF" id="PIRSF005900">
    <property type="entry name" value="Dps"/>
    <property type="match status" value="1"/>
</dbReference>
<dbReference type="GO" id="GO:0008199">
    <property type="term" value="F:ferric iron binding"/>
    <property type="evidence" value="ECO:0007669"/>
    <property type="project" value="InterPro"/>
</dbReference>
<dbReference type="InterPro" id="IPR008331">
    <property type="entry name" value="Ferritin_DPS_dom"/>
</dbReference>
<sequence length="187" mass="21279">MTTKQRTHTTTTTSTQVKTFPAPAQLATVTDLTPQEVQAVTNAVNPLIADAFALYVKTKNFHWHMSGSHFRDYHLLLDEQADALLDSVDVMAERIRRVGGTTIRSVTHISELQTIEDDNREYVSPGDMMRQLVDDDNHIAKSLRDAIEVCEKNRDTPTSNLLQDILDKVERNKWFMFEVCQGMNNTQ</sequence>
<dbReference type="RefSeq" id="WP_129894211.1">
    <property type="nucleotide sequence ID" value="NZ_CP035758.1"/>
</dbReference>
<dbReference type="SUPFAM" id="SSF47240">
    <property type="entry name" value="Ferritin-like"/>
    <property type="match status" value="1"/>
</dbReference>
<evidence type="ECO:0000259" key="3">
    <source>
        <dbReference type="Pfam" id="PF00210"/>
    </source>
</evidence>
<dbReference type="Proteomes" id="UP000290365">
    <property type="component" value="Chromosome"/>
</dbReference>
<evidence type="ECO:0000313" key="4">
    <source>
        <dbReference type="EMBL" id="QBD83144.1"/>
    </source>
</evidence>
<organism evidence="4 5">
    <name type="scientific">Ktedonosporobacter rubrisoli</name>
    <dbReference type="NCBI Taxonomy" id="2509675"/>
    <lineage>
        <taxon>Bacteria</taxon>
        <taxon>Bacillati</taxon>
        <taxon>Chloroflexota</taxon>
        <taxon>Ktedonobacteria</taxon>
        <taxon>Ktedonobacterales</taxon>
        <taxon>Ktedonosporobacteraceae</taxon>
        <taxon>Ktedonosporobacter</taxon>
    </lineage>
</organism>
<evidence type="ECO:0000256" key="2">
    <source>
        <dbReference type="RuleBase" id="RU003875"/>
    </source>
</evidence>
<proteinExistence type="inferred from homology"/>
<dbReference type="PANTHER" id="PTHR42932">
    <property type="entry name" value="GENERAL STRESS PROTEIN 20U"/>
    <property type="match status" value="1"/>
</dbReference>
<dbReference type="KEGG" id="kbs:EPA93_47165"/>
<dbReference type="CDD" id="cd01043">
    <property type="entry name" value="DPS"/>
    <property type="match status" value="1"/>
</dbReference>
<comment type="similarity">
    <text evidence="1 2">Belongs to the Dps family.</text>
</comment>
<dbReference type="Gene3D" id="1.20.1260.10">
    <property type="match status" value="1"/>
</dbReference>